<reference evidence="1 2" key="1">
    <citation type="submission" date="2018-06" db="EMBL/GenBank/DDBJ databases">
        <authorList>
            <consortium name="Pathogen Informatics"/>
            <person name="Doyle S."/>
        </authorList>
    </citation>
    <scope>NUCLEOTIDE SEQUENCE [LARGE SCALE GENOMIC DNA]</scope>
    <source>
        <strain evidence="1 2">NCTC11647</strain>
    </source>
</reference>
<gene>
    <name evidence="1" type="ORF">NCTC11647_00857</name>
</gene>
<dbReference type="Pfam" id="PF04074">
    <property type="entry name" value="DUF386"/>
    <property type="match status" value="1"/>
</dbReference>
<dbReference type="Gene3D" id="2.60.120.370">
    <property type="entry name" value="YhcH/YjgK/YiaL"/>
    <property type="match status" value="1"/>
</dbReference>
<dbReference type="Proteomes" id="UP000251647">
    <property type="component" value="Unassembled WGS sequence"/>
</dbReference>
<dbReference type="RefSeq" id="WP_036764130.1">
    <property type="nucleotide sequence ID" value="NZ_CP073684.1"/>
</dbReference>
<dbReference type="NCBIfam" id="TIGR00022">
    <property type="entry name" value="YhcH/YjgK/YiaL family protein"/>
    <property type="match status" value="1"/>
</dbReference>
<sequence length="155" mass="17568">MILGHLDNAKSYEFLPQPFKQAIHFLLEQDLAALELGRHEIAGDLIYANVMSFDTADASSKQAEVHEQYIDLQVLISGEERIDFALPDAHPKATEYDDENDFYLVSEMVAQSTVIMKPRMFAIFMPLEPHKPGCVVENATNIKKVVVKIHQQIIQ</sequence>
<dbReference type="EMBL" id="UATL01000001">
    <property type="protein sequence ID" value="SPY27796.1"/>
    <property type="molecule type" value="Genomic_DNA"/>
</dbReference>
<proteinExistence type="predicted"/>
<dbReference type="PANTHER" id="PTHR34986:SF5">
    <property type="entry name" value="N-ACETYLNEURAMINATE ANOMERASE NANQ"/>
    <property type="match status" value="1"/>
</dbReference>
<organism evidence="1 2">
    <name type="scientific">Photobacterium damselae</name>
    <dbReference type="NCBI Taxonomy" id="38293"/>
    <lineage>
        <taxon>Bacteria</taxon>
        <taxon>Pseudomonadati</taxon>
        <taxon>Pseudomonadota</taxon>
        <taxon>Gammaproteobacteria</taxon>
        <taxon>Vibrionales</taxon>
        <taxon>Vibrionaceae</taxon>
        <taxon>Photobacterium</taxon>
    </lineage>
</organism>
<dbReference type="InterPro" id="IPR004375">
    <property type="entry name" value="NanQ/TabA/YiaL"/>
</dbReference>
<evidence type="ECO:0000313" key="2">
    <source>
        <dbReference type="Proteomes" id="UP000251647"/>
    </source>
</evidence>
<dbReference type="NCBIfam" id="NF040884">
    <property type="entry name" value="acetylneur_anom"/>
    <property type="match status" value="1"/>
</dbReference>
<accession>A0A2T3QPQ9</accession>
<dbReference type="SUPFAM" id="SSF51197">
    <property type="entry name" value="Clavaminate synthase-like"/>
    <property type="match status" value="1"/>
</dbReference>
<protein>
    <submittedName>
        <fullName evidence="1">Uncharacterized protein, YhcH/YjgK/YiaL family</fullName>
    </submittedName>
</protein>
<dbReference type="OrthoDB" id="6196468at2"/>
<dbReference type="InterPro" id="IPR049827">
    <property type="entry name" value="NanQ"/>
</dbReference>
<dbReference type="InterPro" id="IPR037012">
    <property type="entry name" value="NanQ/TabA/YiaL_sf"/>
</dbReference>
<dbReference type="GO" id="GO:0005829">
    <property type="term" value="C:cytosol"/>
    <property type="evidence" value="ECO:0007669"/>
    <property type="project" value="TreeGrafter"/>
</dbReference>
<dbReference type="AlphaFoldDB" id="A0A2T3QPQ9"/>
<name>A0A2T3QPQ9_PHODM</name>
<dbReference type="PANTHER" id="PTHR34986">
    <property type="entry name" value="EVOLVED BETA-GALACTOSIDASE SUBUNIT BETA"/>
    <property type="match status" value="1"/>
</dbReference>
<evidence type="ECO:0000313" key="1">
    <source>
        <dbReference type="EMBL" id="SPY27796.1"/>
    </source>
</evidence>